<dbReference type="RefSeq" id="WP_231488873.1">
    <property type="nucleotide sequence ID" value="NZ_BAAAZO010000010.1"/>
</dbReference>
<dbReference type="InterPro" id="IPR015422">
    <property type="entry name" value="PyrdxlP-dep_Trfase_small"/>
</dbReference>
<evidence type="ECO:0000313" key="3">
    <source>
        <dbReference type="Proteomes" id="UP001501074"/>
    </source>
</evidence>
<proteinExistence type="predicted"/>
<dbReference type="EMBL" id="BAAAZO010000010">
    <property type="protein sequence ID" value="GAA3627239.1"/>
    <property type="molecule type" value="Genomic_DNA"/>
</dbReference>
<dbReference type="PANTHER" id="PTHR43586:SF15">
    <property type="entry name" value="BLR3095 PROTEIN"/>
    <property type="match status" value="1"/>
</dbReference>
<name>A0ABP7A8X7_9ACTN</name>
<dbReference type="Pfam" id="PF00266">
    <property type="entry name" value="Aminotran_5"/>
    <property type="match status" value="1"/>
</dbReference>
<evidence type="ECO:0000259" key="1">
    <source>
        <dbReference type="Pfam" id="PF00266"/>
    </source>
</evidence>
<feature type="domain" description="Aminotransferase class V" evidence="1">
    <location>
        <begin position="87"/>
        <end position="347"/>
    </location>
</feature>
<reference evidence="3" key="1">
    <citation type="journal article" date="2019" name="Int. J. Syst. Evol. Microbiol.">
        <title>The Global Catalogue of Microorganisms (GCM) 10K type strain sequencing project: providing services to taxonomists for standard genome sequencing and annotation.</title>
        <authorList>
            <consortium name="The Broad Institute Genomics Platform"/>
            <consortium name="The Broad Institute Genome Sequencing Center for Infectious Disease"/>
            <person name="Wu L."/>
            <person name="Ma J."/>
        </authorList>
    </citation>
    <scope>NUCLEOTIDE SEQUENCE [LARGE SCALE GENOMIC DNA]</scope>
    <source>
        <strain evidence="3">JCM 16902</strain>
    </source>
</reference>
<sequence length="379" mass="40111">MDGLGQGLSGGLRGRDAYGADFQEPSGYLNFAAYGPPSGRVVEAITATARAAALGEPAANLHAQDERALAAVSRLTGFAREGCLLATSTSAGLQQVAFGLGGEVLLGRDEFPSNLYPWWRAQEAGRMRVRTVEREVADVPRWMTPATIAAALTPATTAVAISAVDFRTGYRADLAGIREVIGDRLLIVDGIQGFGAVDQDWTAADALVVGGQKWLRAGWGTGFLTLSPRALDRIRPTLGSWTGVEEPTHYDGEPHAVRQGAHQLSVTNLSPFTSAALWNALELLESVDVAGLIEQKVGALLDRLDASGVEILSPREPAWRAGIVVVRTGGPSAVVRDRLAARGITVTAHEPDRIRISIHATTDLTGDGIEGLNDVLKQV</sequence>
<dbReference type="InterPro" id="IPR000192">
    <property type="entry name" value="Aminotrans_V_dom"/>
</dbReference>
<gene>
    <name evidence="2" type="ORF">GCM10022223_50670</name>
</gene>
<organism evidence="2 3">
    <name type="scientific">Kineosporia mesophila</name>
    <dbReference type="NCBI Taxonomy" id="566012"/>
    <lineage>
        <taxon>Bacteria</taxon>
        <taxon>Bacillati</taxon>
        <taxon>Actinomycetota</taxon>
        <taxon>Actinomycetes</taxon>
        <taxon>Kineosporiales</taxon>
        <taxon>Kineosporiaceae</taxon>
        <taxon>Kineosporia</taxon>
    </lineage>
</organism>
<dbReference type="SUPFAM" id="SSF53383">
    <property type="entry name" value="PLP-dependent transferases"/>
    <property type="match status" value="1"/>
</dbReference>
<dbReference type="PANTHER" id="PTHR43586">
    <property type="entry name" value="CYSTEINE DESULFURASE"/>
    <property type="match status" value="1"/>
</dbReference>
<comment type="caution">
    <text evidence="2">The sequence shown here is derived from an EMBL/GenBank/DDBJ whole genome shotgun (WGS) entry which is preliminary data.</text>
</comment>
<dbReference type="InterPro" id="IPR015421">
    <property type="entry name" value="PyrdxlP-dep_Trfase_major"/>
</dbReference>
<keyword evidence="3" id="KW-1185">Reference proteome</keyword>
<dbReference type="Gene3D" id="3.90.1150.10">
    <property type="entry name" value="Aspartate Aminotransferase, domain 1"/>
    <property type="match status" value="1"/>
</dbReference>
<protein>
    <recommendedName>
        <fullName evidence="1">Aminotransferase class V domain-containing protein</fullName>
    </recommendedName>
</protein>
<evidence type="ECO:0000313" key="2">
    <source>
        <dbReference type="EMBL" id="GAA3627239.1"/>
    </source>
</evidence>
<accession>A0ABP7A8X7</accession>
<dbReference type="Proteomes" id="UP001501074">
    <property type="component" value="Unassembled WGS sequence"/>
</dbReference>
<dbReference type="InterPro" id="IPR015424">
    <property type="entry name" value="PyrdxlP-dep_Trfase"/>
</dbReference>
<dbReference type="Gene3D" id="3.40.640.10">
    <property type="entry name" value="Type I PLP-dependent aspartate aminotransferase-like (Major domain)"/>
    <property type="match status" value="1"/>
</dbReference>